<protein>
    <submittedName>
        <fullName evidence="1">Ash family protein</fullName>
    </submittedName>
</protein>
<dbReference type="EMBL" id="CP063056">
    <property type="protein sequence ID" value="QPB42665.1"/>
    <property type="molecule type" value="Genomic_DNA"/>
</dbReference>
<gene>
    <name evidence="1" type="ORF">IHV77_00620</name>
</gene>
<evidence type="ECO:0000313" key="2">
    <source>
        <dbReference type="Proteomes" id="UP000663069"/>
    </source>
</evidence>
<accession>A0ABX6UX34</accession>
<keyword evidence="2" id="KW-1185">Reference proteome</keyword>
<reference evidence="1 2" key="1">
    <citation type="submission" date="2020-10" db="EMBL/GenBank/DDBJ databases">
        <title>Genome Sequencing of Rodentibacter spp. strain DSM111151.</title>
        <authorList>
            <person name="Benga L."/>
            <person name="Lautwein T."/>
        </authorList>
    </citation>
    <scope>NUCLEOTIDE SEQUENCE [LARGE SCALE GENOMIC DNA]</scope>
    <source>
        <strain evidence="1 2">DSM 111151</strain>
    </source>
</reference>
<organism evidence="1 2">
    <name type="scientific">Rodentibacter haemolyticus</name>
    <dbReference type="NCBI Taxonomy" id="2778911"/>
    <lineage>
        <taxon>Bacteria</taxon>
        <taxon>Pseudomonadati</taxon>
        <taxon>Pseudomonadota</taxon>
        <taxon>Gammaproteobacteria</taxon>
        <taxon>Pasteurellales</taxon>
        <taxon>Pasteurellaceae</taxon>
        <taxon>Rodentibacter</taxon>
    </lineage>
</organism>
<name>A0ABX6UX34_9PAST</name>
<proteinExistence type="predicted"/>
<sequence length="200" mass="22895">MNKIHQLATKEIKSFISNHFTKCGQICHSIRALAKSRASREKLNITKANNSTPLSNRAFFVRNFRTPQKRSMRLSMVGRNRQSLTGCVPLYAVSHPVTFYRPTVRSLAVVLKNFYKGLSAMIYLFLCSNRTRPTYSEDVLLIQADSEENARFQLTADHRYLLTLATYGNHQFNQAESKLNRLVQRLKSAVDFTVKGVIYA</sequence>
<dbReference type="RefSeq" id="WP_194812243.1">
    <property type="nucleotide sequence ID" value="NZ_CP063056.1"/>
</dbReference>
<dbReference type="Pfam" id="PF10554">
    <property type="entry name" value="Phage_ASH"/>
    <property type="match status" value="1"/>
</dbReference>
<dbReference type="InterPro" id="IPR018880">
    <property type="entry name" value="Phage_P4_Ash"/>
</dbReference>
<dbReference type="Proteomes" id="UP000663069">
    <property type="component" value="Chromosome"/>
</dbReference>
<evidence type="ECO:0000313" key="1">
    <source>
        <dbReference type="EMBL" id="QPB42665.1"/>
    </source>
</evidence>